<keyword evidence="1" id="KW-0472">Membrane</keyword>
<protein>
    <submittedName>
        <fullName evidence="2">(northern house mosquito) hypothetical protein</fullName>
    </submittedName>
</protein>
<sequence length="210" mass="21436">MSSSELLPFESLLSIDSSLSSTETSCSDGTMCTLDTWIGVVGLDGSWWPLVVGCSSFTILIDTEDAPLVGGGLRSTSGDSDDGPELWSTLSITLDTFAGVVLGVAGWCVLLTAFSLLTVSLFLCNSSPSLKLESDSEMMVSLSRSPSATAAARAGALGEGVGTIFGSGVATGCAFNVPRDTPRGGGAGAGGLAFFAFESSRFREGVMGRC</sequence>
<keyword evidence="1" id="KW-0812">Transmembrane</keyword>
<organism evidence="2">
    <name type="scientific">Culex pipiens</name>
    <name type="common">House mosquito</name>
    <dbReference type="NCBI Taxonomy" id="7175"/>
    <lineage>
        <taxon>Eukaryota</taxon>
        <taxon>Metazoa</taxon>
        <taxon>Ecdysozoa</taxon>
        <taxon>Arthropoda</taxon>
        <taxon>Hexapoda</taxon>
        <taxon>Insecta</taxon>
        <taxon>Pterygota</taxon>
        <taxon>Neoptera</taxon>
        <taxon>Endopterygota</taxon>
        <taxon>Diptera</taxon>
        <taxon>Nematocera</taxon>
        <taxon>Culicoidea</taxon>
        <taxon>Culicidae</taxon>
        <taxon>Culicinae</taxon>
        <taxon>Culicini</taxon>
        <taxon>Culex</taxon>
        <taxon>Culex</taxon>
    </lineage>
</organism>
<evidence type="ECO:0000313" key="2">
    <source>
        <dbReference type="EMBL" id="CAG6476084.1"/>
    </source>
</evidence>
<dbReference type="AlphaFoldDB" id="A0A8D8FN15"/>
<dbReference type="EMBL" id="HBUE01077909">
    <property type="protein sequence ID" value="CAG6476084.1"/>
    <property type="molecule type" value="Transcribed_RNA"/>
</dbReference>
<reference evidence="2" key="1">
    <citation type="submission" date="2021-05" db="EMBL/GenBank/DDBJ databases">
        <authorList>
            <person name="Alioto T."/>
            <person name="Alioto T."/>
            <person name="Gomez Garrido J."/>
        </authorList>
    </citation>
    <scope>NUCLEOTIDE SEQUENCE</scope>
</reference>
<keyword evidence="1" id="KW-1133">Transmembrane helix</keyword>
<evidence type="ECO:0000256" key="1">
    <source>
        <dbReference type="SAM" id="Phobius"/>
    </source>
</evidence>
<accession>A0A8D8FN15</accession>
<name>A0A8D8FN15_CULPI</name>
<feature type="transmembrane region" description="Helical" evidence="1">
    <location>
        <begin position="97"/>
        <end position="124"/>
    </location>
</feature>
<proteinExistence type="predicted"/>